<keyword evidence="4" id="KW-0040">ANK repeat</keyword>
<dbReference type="PANTHER" id="PTHR15263:SF1">
    <property type="entry name" value="NF-KAPPA-B INHIBITOR-LIKE PROTEIN 1"/>
    <property type="match status" value="1"/>
</dbReference>
<accession>A0A1X2GJN7</accession>
<feature type="region of interest" description="Disordered" evidence="6">
    <location>
        <begin position="118"/>
        <end position="146"/>
    </location>
</feature>
<comment type="subcellular location">
    <subcellularLocation>
        <location evidence="1">Nucleus</location>
    </subcellularLocation>
</comment>
<dbReference type="STRING" id="101127.A0A1X2GJN7"/>
<evidence type="ECO:0000256" key="2">
    <source>
        <dbReference type="ARBA" id="ARBA00022553"/>
    </source>
</evidence>
<keyword evidence="5" id="KW-0539">Nucleus</keyword>
<name>A0A1X2GJN7_9FUNG</name>
<evidence type="ECO:0000256" key="3">
    <source>
        <dbReference type="ARBA" id="ARBA00022737"/>
    </source>
</evidence>
<feature type="region of interest" description="Disordered" evidence="6">
    <location>
        <begin position="1"/>
        <end position="40"/>
    </location>
</feature>
<dbReference type="PANTHER" id="PTHR15263">
    <property type="entry name" value="I-KAPPA-B-LIKE PROTEIN IKBL"/>
    <property type="match status" value="1"/>
</dbReference>
<dbReference type="GO" id="GO:0043124">
    <property type="term" value="P:negative regulation of canonical NF-kappaB signal transduction"/>
    <property type="evidence" value="ECO:0007669"/>
    <property type="project" value="InterPro"/>
</dbReference>
<gene>
    <name evidence="7" type="ORF">DM01DRAFT_1335468</name>
</gene>
<dbReference type="Proteomes" id="UP000242146">
    <property type="component" value="Unassembled WGS sequence"/>
</dbReference>
<dbReference type="GO" id="GO:0005634">
    <property type="term" value="C:nucleus"/>
    <property type="evidence" value="ECO:0007669"/>
    <property type="project" value="UniProtKB-SubCell"/>
</dbReference>
<keyword evidence="8" id="KW-1185">Reference proteome</keyword>
<dbReference type="InterPro" id="IPR038753">
    <property type="entry name" value="NFKBIL1"/>
</dbReference>
<organism evidence="7 8">
    <name type="scientific">Hesseltinella vesiculosa</name>
    <dbReference type="NCBI Taxonomy" id="101127"/>
    <lineage>
        <taxon>Eukaryota</taxon>
        <taxon>Fungi</taxon>
        <taxon>Fungi incertae sedis</taxon>
        <taxon>Mucoromycota</taxon>
        <taxon>Mucoromycotina</taxon>
        <taxon>Mucoromycetes</taxon>
        <taxon>Mucorales</taxon>
        <taxon>Cunninghamellaceae</taxon>
        <taxon>Hesseltinella</taxon>
    </lineage>
</organism>
<protein>
    <submittedName>
        <fullName evidence="7">Uncharacterized protein</fullName>
    </submittedName>
</protein>
<evidence type="ECO:0000256" key="6">
    <source>
        <dbReference type="SAM" id="MobiDB-lite"/>
    </source>
</evidence>
<reference evidence="7 8" key="1">
    <citation type="submission" date="2016-07" db="EMBL/GenBank/DDBJ databases">
        <title>Pervasive Adenine N6-methylation of Active Genes in Fungi.</title>
        <authorList>
            <consortium name="DOE Joint Genome Institute"/>
            <person name="Mondo S.J."/>
            <person name="Dannebaum R.O."/>
            <person name="Kuo R.C."/>
            <person name="Labutti K."/>
            <person name="Haridas S."/>
            <person name="Kuo A."/>
            <person name="Salamov A."/>
            <person name="Ahrendt S.R."/>
            <person name="Lipzen A."/>
            <person name="Sullivan W."/>
            <person name="Andreopoulos W.B."/>
            <person name="Clum A."/>
            <person name="Lindquist E."/>
            <person name="Daum C."/>
            <person name="Ramamoorthy G.K."/>
            <person name="Gryganskyi A."/>
            <person name="Culley D."/>
            <person name="Magnuson J.K."/>
            <person name="James T.Y."/>
            <person name="O'Malley M.A."/>
            <person name="Stajich J.E."/>
            <person name="Spatafora J.W."/>
            <person name="Visel A."/>
            <person name="Grigoriev I.V."/>
        </authorList>
    </citation>
    <scope>NUCLEOTIDE SEQUENCE [LARGE SCALE GENOMIC DNA]</scope>
    <source>
        <strain evidence="7 8">NRRL 3301</strain>
    </source>
</reference>
<evidence type="ECO:0000313" key="8">
    <source>
        <dbReference type="Proteomes" id="UP000242146"/>
    </source>
</evidence>
<dbReference type="EMBL" id="MCGT01000012">
    <property type="protein sequence ID" value="ORX55167.1"/>
    <property type="molecule type" value="Genomic_DNA"/>
</dbReference>
<sequence length="280" mass="33875">MPKLKYKSKRSSRDDDDKKKKKKKKKKKRHHSHERYYSPPYIYEEEHQDLPWSNATKDDEDRAWREKLFDAMADDQPDVLHSQFYEDARPSPHAMDDDEYAAYIQRGMFEKKYAKEIAHEKRKEEHRQRRKREREEAQRRLEQDIEKERLRYEAQLADKEHEHLREHLSATRATYDDQWQQLQESLAASDTTASILKRHIPWPSLDPRRITKTNVQHFLSQASSKELRQVQLRYHPDKFLPRLQAKFAGPDKDWEWVKAKDHEVSAWLNDLWTSRASSKA</sequence>
<evidence type="ECO:0000256" key="1">
    <source>
        <dbReference type="ARBA" id="ARBA00004123"/>
    </source>
</evidence>
<evidence type="ECO:0000256" key="5">
    <source>
        <dbReference type="ARBA" id="ARBA00023242"/>
    </source>
</evidence>
<evidence type="ECO:0000313" key="7">
    <source>
        <dbReference type="EMBL" id="ORX55167.1"/>
    </source>
</evidence>
<feature type="compositionally biased region" description="Basic residues" evidence="6">
    <location>
        <begin position="19"/>
        <end position="33"/>
    </location>
</feature>
<dbReference type="AlphaFoldDB" id="A0A1X2GJN7"/>
<feature type="compositionally biased region" description="Basic residues" evidence="6">
    <location>
        <begin position="1"/>
        <end position="10"/>
    </location>
</feature>
<comment type="caution">
    <text evidence="7">The sequence shown here is derived from an EMBL/GenBank/DDBJ whole genome shotgun (WGS) entry which is preliminary data.</text>
</comment>
<dbReference type="OrthoDB" id="412109at2759"/>
<evidence type="ECO:0000256" key="4">
    <source>
        <dbReference type="ARBA" id="ARBA00023043"/>
    </source>
</evidence>
<proteinExistence type="predicted"/>
<keyword evidence="3" id="KW-0677">Repeat</keyword>
<keyword evidence="2" id="KW-0597">Phosphoprotein</keyword>